<organism evidence="13 14">
    <name type="scientific">Brachionus calyciflorus</name>
    <dbReference type="NCBI Taxonomy" id="104777"/>
    <lineage>
        <taxon>Eukaryota</taxon>
        <taxon>Metazoa</taxon>
        <taxon>Spiralia</taxon>
        <taxon>Gnathifera</taxon>
        <taxon>Rotifera</taxon>
        <taxon>Eurotatoria</taxon>
        <taxon>Monogononta</taxon>
        <taxon>Pseudotrocha</taxon>
        <taxon>Ploima</taxon>
        <taxon>Brachionidae</taxon>
        <taxon>Brachionus</taxon>
    </lineage>
</organism>
<evidence type="ECO:0000256" key="12">
    <source>
        <dbReference type="SAM" id="SignalP"/>
    </source>
</evidence>
<comment type="subcellular location">
    <subcellularLocation>
        <location evidence="9">Lysosome membrane</location>
        <topology evidence="9">Single-pass type I membrane protein</topology>
        <orientation evidence="9">Lumenal side</orientation>
    </subcellularLocation>
</comment>
<evidence type="ECO:0000256" key="5">
    <source>
        <dbReference type="ARBA" id="ARBA00023136"/>
    </source>
</evidence>
<dbReference type="PANTHER" id="PTHR31981:SF1">
    <property type="entry name" value="GLYCOSYLATED LYSOSOMAL MEMBRANE PROTEIN"/>
    <property type="match status" value="1"/>
</dbReference>
<reference evidence="13" key="1">
    <citation type="submission" date="2021-02" db="EMBL/GenBank/DDBJ databases">
        <authorList>
            <person name="Nowell W R."/>
        </authorList>
    </citation>
    <scope>NUCLEOTIDE SEQUENCE</scope>
    <source>
        <strain evidence="13">Ploen Becks lab</strain>
    </source>
</reference>
<dbReference type="EMBL" id="CAJNOC010006357">
    <property type="protein sequence ID" value="CAF1076038.1"/>
    <property type="molecule type" value="Genomic_DNA"/>
</dbReference>
<dbReference type="Proteomes" id="UP000663879">
    <property type="component" value="Unassembled WGS sequence"/>
</dbReference>
<feature type="signal peptide" evidence="12">
    <location>
        <begin position="1"/>
        <end position="21"/>
    </location>
</feature>
<feature type="transmembrane region" description="Helical" evidence="11">
    <location>
        <begin position="355"/>
        <end position="380"/>
    </location>
</feature>
<sequence>MGLKFYSSLILFISCAILINADRQVSVSWNPDCMDPICNKPVDDSYINLVYVKLTGSNDIVHLMYSTIESFTIMLFRTNLNVNLNIDWDNLLSKNASLMKDSIKFTEEPLEFGGYEIQSIYEFVDYDGSASMAQSNETYTYKTSQMLWDKFVSNESAASGVLIARNKNTKGSYKFLIRYPGKDERDKVLPHLFVKSESSSIDFQIDSIEPKSDLSKFGINLLFLTNMPNLSVSTKRTIDDEYTPGTFKLWNAETMNNDNKVENYLQWKPIFYYSDPKSLENSTITQQYDTRHNDALSNGLGLVFYDDHKLFSSLNVSFGLEGKGKDGYFYNQTQFSSWAFSVGMGAAPSEKMSPIVSLVIFVGFGLPALAIVIGLLVMIVKKIRGSNTSEFSPL</sequence>
<evidence type="ECO:0000256" key="1">
    <source>
        <dbReference type="ARBA" id="ARBA00010599"/>
    </source>
</evidence>
<accession>A0A814MG23</accession>
<evidence type="ECO:0000256" key="4">
    <source>
        <dbReference type="ARBA" id="ARBA00022989"/>
    </source>
</evidence>
<dbReference type="OrthoDB" id="6264340at2759"/>
<evidence type="ECO:0000256" key="10">
    <source>
        <dbReference type="ARBA" id="ARBA00044960"/>
    </source>
</evidence>
<evidence type="ECO:0000256" key="11">
    <source>
        <dbReference type="SAM" id="Phobius"/>
    </source>
</evidence>
<comment type="function">
    <text evidence="8">Required to protect lysosomal transporter MFSD1 from lysosomal proteolysis and for MFSD1 lysosomal localization.</text>
</comment>
<comment type="caution">
    <text evidence="13">The sequence shown here is derived from an EMBL/GenBank/DDBJ whole genome shotgun (WGS) entry which is preliminary data.</text>
</comment>
<evidence type="ECO:0000256" key="3">
    <source>
        <dbReference type="ARBA" id="ARBA00022729"/>
    </source>
</evidence>
<dbReference type="GO" id="GO:0005765">
    <property type="term" value="C:lysosomal membrane"/>
    <property type="evidence" value="ECO:0007669"/>
    <property type="project" value="UniProtKB-SubCell"/>
</dbReference>
<evidence type="ECO:0000256" key="8">
    <source>
        <dbReference type="ARBA" id="ARBA00024176"/>
    </source>
</evidence>
<dbReference type="AlphaFoldDB" id="A0A814MG23"/>
<keyword evidence="6" id="KW-0325">Glycoprotein</keyword>
<dbReference type="InterPro" id="IPR029382">
    <property type="entry name" value="NCU-G1"/>
</dbReference>
<feature type="chain" id="PRO_5032739706" description="Lysosomal protein NCU-G1" evidence="12">
    <location>
        <begin position="22"/>
        <end position="394"/>
    </location>
</feature>
<keyword evidence="3 12" id="KW-0732">Signal</keyword>
<evidence type="ECO:0000256" key="6">
    <source>
        <dbReference type="ARBA" id="ARBA00023180"/>
    </source>
</evidence>
<evidence type="ECO:0000256" key="9">
    <source>
        <dbReference type="ARBA" id="ARBA00024189"/>
    </source>
</evidence>
<dbReference type="PROSITE" id="PS51257">
    <property type="entry name" value="PROKAR_LIPOPROTEIN"/>
    <property type="match status" value="1"/>
</dbReference>
<comment type="subunit">
    <text evidence="10">Interacts (via lumenal domain) with lysosomal protein MFSD1; the interaction starts while both proteins are still in the endoplasmic reticulum and is required for stabilization of MFSD1 in lysosomes but has no direct effect on its targeting to lysosomes or transporter activity.</text>
</comment>
<protein>
    <recommendedName>
        <fullName evidence="15">Lysosomal protein NCU-G1</fullName>
    </recommendedName>
</protein>
<name>A0A814MG23_9BILA</name>
<keyword evidence="4 11" id="KW-1133">Transmembrane helix</keyword>
<dbReference type="Pfam" id="PF15065">
    <property type="entry name" value="NCU-G1"/>
    <property type="match status" value="1"/>
</dbReference>
<keyword evidence="5 11" id="KW-0472">Membrane</keyword>
<evidence type="ECO:0000256" key="7">
    <source>
        <dbReference type="ARBA" id="ARBA00023228"/>
    </source>
</evidence>
<keyword evidence="7" id="KW-0458">Lysosome</keyword>
<comment type="similarity">
    <text evidence="1">Belongs to the GLMP family.</text>
</comment>
<proteinExistence type="inferred from homology"/>
<evidence type="ECO:0000256" key="2">
    <source>
        <dbReference type="ARBA" id="ARBA00022692"/>
    </source>
</evidence>
<evidence type="ECO:0000313" key="14">
    <source>
        <dbReference type="Proteomes" id="UP000663879"/>
    </source>
</evidence>
<keyword evidence="14" id="KW-1185">Reference proteome</keyword>
<gene>
    <name evidence="13" type="ORF">OXX778_LOCUS19967</name>
</gene>
<evidence type="ECO:0000313" key="13">
    <source>
        <dbReference type="EMBL" id="CAF1076038.1"/>
    </source>
</evidence>
<evidence type="ECO:0008006" key="15">
    <source>
        <dbReference type="Google" id="ProtNLM"/>
    </source>
</evidence>
<dbReference type="PANTHER" id="PTHR31981">
    <property type="entry name" value="GLYCOSYLATED LYSOSOMAL MEMBRANE PROTEIN"/>
    <property type="match status" value="1"/>
</dbReference>
<keyword evidence="2 11" id="KW-0812">Transmembrane</keyword>